<dbReference type="InterPro" id="IPR055166">
    <property type="entry name" value="Transc_reg_Sar_Rot_HTH"/>
</dbReference>
<sequence length="151" mass="16593">MTPPVLPKPEALLCFNLYAASHAFNRAYKPLLDPLGLTYPQFLVMLSLGQQDGQAVGQLSDDLGIETNTLSPLLKRLEAAGQLRRERSQTDERRVFIHLTPAGIDTAFAAQRIPESMAAALGITRDEADSSLATLRRLRDLLNGTPRPQID</sequence>
<protein>
    <submittedName>
        <fullName evidence="7">MarR family transcriptional regulator</fullName>
    </submittedName>
</protein>
<reference evidence="7" key="1">
    <citation type="submission" date="2020-05" db="EMBL/GenBank/DDBJ databases">
        <title>Fertoebacter nigrum gen. nov., sp. nov., a new member of the family Rhodobacteraceae.</title>
        <authorList>
            <person name="Szuroczki S."/>
            <person name="Abbaszade G."/>
            <person name="Buni D."/>
            <person name="Schumann P."/>
            <person name="Toth E."/>
        </authorList>
    </citation>
    <scope>NUCLEOTIDE SEQUENCE</scope>
    <source>
        <strain evidence="7">RG-N-1a</strain>
    </source>
</reference>
<dbReference type="Gene3D" id="1.10.10.10">
    <property type="entry name" value="Winged helix-like DNA-binding domain superfamily/Winged helix DNA-binding domain"/>
    <property type="match status" value="1"/>
</dbReference>
<dbReference type="SMART" id="SM00347">
    <property type="entry name" value="HTH_MARR"/>
    <property type="match status" value="1"/>
</dbReference>
<dbReference type="PANTHER" id="PTHR33164:SF5">
    <property type="entry name" value="ORGANIC HYDROPEROXIDE RESISTANCE TRANSCRIPTIONAL REGULATOR"/>
    <property type="match status" value="1"/>
</dbReference>
<dbReference type="Pfam" id="PF22381">
    <property type="entry name" value="Staph_reg_Sar_Rot"/>
    <property type="match status" value="1"/>
</dbReference>
<dbReference type="InterPro" id="IPR000835">
    <property type="entry name" value="HTH_MarR-typ"/>
</dbReference>
<feature type="domain" description="HTH marR-type" evidence="6">
    <location>
        <begin position="10"/>
        <end position="140"/>
    </location>
</feature>
<dbReference type="SUPFAM" id="SSF46785">
    <property type="entry name" value="Winged helix' DNA-binding domain"/>
    <property type="match status" value="1"/>
</dbReference>
<evidence type="ECO:0000256" key="4">
    <source>
        <dbReference type="ARBA" id="ARBA00023125"/>
    </source>
</evidence>
<dbReference type="GO" id="GO:0003700">
    <property type="term" value="F:DNA-binding transcription factor activity"/>
    <property type="evidence" value="ECO:0007669"/>
    <property type="project" value="InterPro"/>
</dbReference>
<accession>A0A8X8KP76</accession>
<dbReference type="InterPro" id="IPR039422">
    <property type="entry name" value="MarR/SlyA-like"/>
</dbReference>
<evidence type="ECO:0000256" key="5">
    <source>
        <dbReference type="ARBA" id="ARBA00023163"/>
    </source>
</evidence>
<dbReference type="EMBL" id="WHUT02000009">
    <property type="protein sequence ID" value="NUB45770.1"/>
    <property type="molecule type" value="Genomic_DNA"/>
</dbReference>
<keyword evidence="8" id="KW-1185">Reference proteome</keyword>
<keyword evidence="3" id="KW-0805">Transcription regulation</keyword>
<dbReference type="AlphaFoldDB" id="A0A8X8KP76"/>
<name>A0A8X8KP76_9RHOB</name>
<organism evidence="7 8">
    <name type="scientific">Fertoeibacter niger</name>
    <dbReference type="NCBI Taxonomy" id="2656921"/>
    <lineage>
        <taxon>Bacteria</taxon>
        <taxon>Pseudomonadati</taxon>
        <taxon>Pseudomonadota</taxon>
        <taxon>Alphaproteobacteria</taxon>
        <taxon>Rhodobacterales</taxon>
        <taxon>Paracoccaceae</taxon>
        <taxon>Fertoeibacter</taxon>
    </lineage>
</organism>
<evidence type="ECO:0000259" key="6">
    <source>
        <dbReference type="PROSITE" id="PS50995"/>
    </source>
</evidence>
<evidence type="ECO:0000313" key="8">
    <source>
        <dbReference type="Proteomes" id="UP000484076"/>
    </source>
</evidence>
<evidence type="ECO:0000256" key="3">
    <source>
        <dbReference type="ARBA" id="ARBA00023015"/>
    </source>
</evidence>
<dbReference type="InterPro" id="IPR036388">
    <property type="entry name" value="WH-like_DNA-bd_sf"/>
</dbReference>
<proteinExistence type="predicted"/>
<dbReference type="InterPro" id="IPR036390">
    <property type="entry name" value="WH_DNA-bd_sf"/>
</dbReference>
<evidence type="ECO:0000313" key="7">
    <source>
        <dbReference type="EMBL" id="NUB45770.1"/>
    </source>
</evidence>
<keyword evidence="2" id="KW-0963">Cytoplasm</keyword>
<dbReference type="GO" id="GO:0003677">
    <property type="term" value="F:DNA binding"/>
    <property type="evidence" value="ECO:0007669"/>
    <property type="project" value="UniProtKB-KW"/>
</dbReference>
<dbReference type="RefSeq" id="WP_174539911.1">
    <property type="nucleotide sequence ID" value="NZ_WHUT02000009.1"/>
</dbReference>
<comment type="caution">
    <text evidence="7">The sequence shown here is derived from an EMBL/GenBank/DDBJ whole genome shotgun (WGS) entry which is preliminary data.</text>
</comment>
<dbReference type="PANTHER" id="PTHR33164">
    <property type="entry name" value="TRANSCRIPTIONAL REGULATOR, MARR FAMILY"/>
    <property type="match status" value="1"/>
</dbReference>
<dbReference type="GO" id="GO:0005737">
    <property type="term" value="C:cytoplasm"/>
    <property type="evidence" value="ECO:0007669"/>
    <property type="project" value="UniProtKB-SubCell"/>
</dbReference>
<dbReference type="PROSITE" id="PS50995">
    <property type="entry name" value="HTH_MARR_2"/>
    <property type="match status" value="1"/>
</dbReference>
<evidence type="ECO:0000256" key="1">
    <source>
        <dbReference type="ARBA" id="ARBA00004496"/>
    </source>
</evidence>
<dbReference type="GO" id="GO:0006950">
    <property type="term" value="P:response to stress"/>
    <property type="evidence" value="ECO:0007669"/>
    <property type="project" value="TreeGrafter"/>
</dbReference>
<keyword evidence="4" id="KW-0238">DNA-binding</keyword>
<gene>
    <name evidence="7" type="ORF">GEU84_015330</name>
</gene>
<keyword evidence="5" id="KW-0804">Transcription</keyword>
<dbReference type="Proteomes" id="UP000484076">
    <property type="component" value="Unassembled WGS sequence"/>
</dbReference>
<comment type="subcellular location">
    <subcellularLocation>
        <location evidence="1">Cytoplasm</location>
    </subcellularLocation>
</comment>
<evidence type="ECO:0000256" key="2">
    <source>
        <dbReference type="ARBA" id="ARBA00022490"/>
    </source>
</evidence>